<keyword evidence="5" id="KW-0677">Repeat</keyword>
<dbReference type="InterPro" id="IPR013783">
    <property type="entry name" value="Ig-like_fold"/>
</dbReference>
<evidence type="ECO:0000256" key="1">
    <source>
        <dbReference type="ARBA" id="ARBA00004479"/>
    </source>
</evidence>
<dbReference type="Proteomes" id="UP001187415">
    <property type="component" value="Unassembled WGS sequence"/>
</dbReference>
<evidence type="ECO:0000256" key="6">
    <source>
        <dbReference type="ARBA" id="ARBA00022989"/>
    </source>
</evidence>
<dbReference type="Gene3D" id="2.60.40.10">
    <property type="entry name" value="Immunoglobulins"/>
    <property type="match status" value="5"/>
</dbReference>
<dbReference type="InterPro" id="IPR036116">
    <property type="entry name" value="FN3_sf"/>
</dbReference>
<dbReference type="InterPro" id="IPR003961">
    <property type="entry name" value="FN3_dom"/>
</dbReference>
<evidence type="ECO:0000256" key="7">
    <source>
        <dbReference type="ARBA" id="ARBA00023136"/>
    </source>
</evidence>
<proteinExistence type="inferred from homology"/>
<sequence length="897" mass="98396">MNLPSTIWRCIIIFLNFSIKPCPLLPAGSQIFKGLGRLTVEPASPFLIGSNLTVYCHVAKCQTRLTMSLKLNEVTVNSTTKINCTTVKFNLLRVQNPLSIVICELDSDQPKIVGGLDLYGGLPPGKPDNIICETTRTSANITCSWNRGRDTHLPSTYNVSLAREIGTQIYFDRMQDAEEVTIPRGILDEKTTYQLTITAYNQLGASQSDPFILCINDTVTPEIPHILEVEFTNSSIAAILQWISNDSSVHLRPYIRLRADNVPWEARKGTEINEGMIRVDGLRPLTEYEFQLRTCKSRSGLMHTNTPRSTCTTRSLCSKWSPCMRTKSPGKAPSQPLHVWRKLGSNGKSGLKMVTVLWKSLSSDDYSGEVQHYKIFLANDQKHFVTCAANLCQCPVMVPAEVQALSVSAVTLYGSSPPVDVPLRHSGGSSPDLKDVTPAANGSAVLVSWFGLGTTHRSTSGEELLHYVIEWISVPEAEQKWQKLAKDQNSTCISGLTAGVRYNISLYAVTTRGVSAPSSRLVYSKQQKPVSGPKMSVLVHEDRRILIYWDELPINQQRGFITNYTIYVQALDSSSPELSVTVNGSGPRQTWVDCPEGALALQLTASTSAGEGPRTNLISSRPATPAAGEVIVIVFIITLFIAIIANLMCWSCVRKRIKQKCKSWGPAWLVESLPKPGNSNAIRLLEQDVGEPSFTCTHSDPPLSPISLISWEEKDDVYPTIHVEEPQLGSEQPTAETPLLKADSGMVPVDCQRDHVNYKPQFTTLALQGEEAEEEQKEVCASVEEGRGSGVFGGLLGGLLSSVEMDFSDSPLALPLSSVAGLLWPKTSPVLNRDVLQGRRWTENNPDSASLELHQGEISPNMSDSCMSPYTFGTMLRYGYSPQAAAVSSTTLSDAQR</sequence>
<evidence type="ECO:0000256" key="11">
    <source>
        <dbReference type="SAM" id="SignalP"/>
    </source>
</evidence>
<keyword evidence="6 10" id="KW-1133">Transmembrane helix</keyword>
<evidence type="ECO:0000256" key="4">
    <source>
        <dbReference type="ARBA" id="ARBA00022729"/>
    </source>
</evidence>
<dbReference type="PANTHER" id="PTHR48423:SF2">
    <property type="entry name" value="INTERLEUKIN-12 RECEPTOR SUBUNIT BETA-2"/>
    <property type="match status" value="1"/>
</dbReference>
<evidence type="ECO:0000259" key="12">
    <source>
        <dbReference type="PROSITE" id="PS50853"/>
    </source>
</evidence>
<name>A0AA88SLE7_CHASR</name>
<evidence type="ECO:0000313" key="13">
    <source>
        <dbReference type="EMBL" id="KAK2835768.1"/>
    </source>
</evidence>
<keyword evidence="3 10" id="KW-0812">Transmembrane</keyword>
<dbReference type="AlphaFoldDB" id="A0AA88SLE7"/>
<feature type="signal peptide" evidence="11">
    <location>
        <begin position="1"/>
        <end position="21"/>
    </location>
</feature>
<reference evidence="13" key="1">
    <citation type="submission" date="2023-07" db="EMBL/GenBank/DDBJ databases">
        <title>Chromosome-level Genome Assembly of Striped Snakehead (Channa striata).</title>
        <authorList>
            <person name="Liu H."/>
        </authorList>
    </citation>
    <scope>NUCLEOTIDE SEQUENCE</scope>
    <source>
        <strain evidence="13">Gz</strain>
        <tissue evidence="13">Muscle</tissue>
    </source>
</reference>
<dbReference type="GO" id="GO:0005886">
    <property type="term" value="C:plasma membrane"/>
    <property type="evidence" value="ECO:0007669"/>
    <property type="project" value="UniProtKB-ARBA"/>
</dbReference>
<evidence type="ECO:0000256" key="10">
    <source>
        <dbReference type="SAM" id="Phobius"/>
    </source>
</evidence>
<feature type="transmembrane region" description="Helical" evidence="10">
    <location>
        <begin position="630"/>
        <end position="653"/>
    </location>
</feature>
<evidence type="ECO:0000256" key="9">
    <source>
        <dbReference type="ARBA" id="ARBA00023180"/>
    </source>
</evidence>
<gene>
    <name evidence="13" type="ORF">Q5P01_016252</name>
</gene>
<comment type="similarity">
    <text evidence="2">Belongs to the type I cytokine receptor family. Type 2 subfamily.</text>
</comment>
<dbReference type="Pfam" id="PF00041">
    <property type="entry name" value="fn3"/>
    <property type="match status" value="1"/>
</dbReference>
<feature type="domain" description="Fibronectin type-III" evidence="12">
    <location>
        <begin position="529"/>
        <end position="627"/>
    </location>
</feature>
<comment type="subcellular location">
    <subcellularLocation>
        <location evidence="1">Membrane</location>
        <topology evidence="1">Single-pass type I membrane protein</topology>
    </subcellularLocation>
</comment>
<protein>
    <recommendedName>
        <fullName evidence="12">Fibronectin type-III domain-containing protein</fullName>
    </recommendedName>
</protein>
<keyword evidence="14" id="KW-1185">Reference proteome</keyword>
<dbReference type="SMART" id="SM00060">
    <property type="entry name" value="FN3"/>
    <property type="match status" value="3"/>
</dbReference>
<dbReference type="PROSITE" id="PS50853">
    <property type="entry name" value="FN3"/>
    <property type="match status" value="2"/>
</dbReference>
<feature type="chain" id="PRO_5041637018" description="Fibronectin type-III domain-containing protein" evidence="11">
    <location>
        <begin position="22"/>
        <end position="897"/>
    </location>
</feature>
<evidence type="ECO:0000256" key="2">
    <source>
        <dbReference type="ARBA" id="ARBA00008921"/>
    </source>
</evidence>
<evidence type="ECO:0000313" key="14">
    <source>
        <dbReference type="Proteomes" id="UP001187415"/>
    </source>
</evidence>
<evidence type="ECO:0000256" key="8">
    <source>
        <dbReference type="ARBA" id="ARBA00023170"/>
    </source>
</evidence>
<keyword evidence="4 11" id="KW-0732">Signal</keyword>
<organism evidence="13 14">
    <name type="scientific">Channa striata</name>
    <name type="common">Snakehead murrel</name>
    <name type="synonym">Ophicephalus striatus</name>
    <dbReference type="NCBI Taxonomy" id="64152"/>
    <lineage>
        <taxon>Eukaryota</taxon>
        <taxon>Metazoa</taxon>
        <taxon>Chordata</taxon>
        <taxon>Craniata</taxon>
        <taxon>Vertebrata</taxon>
        <taxon>Euteleostomi</taxon>
        <taxon>Actinopterygii</taxon>
        <taxon>Neopterygii</taxon>
        <taxon>Teleostei</taxon>
        <taxon>Neoteleostei</taxon>
        <taxon>Acanthomorphata</taxon>
        <taxon>Anabantaria</taxon>
        <taxon>Anabantiformes</taxon>
        <taxon>Channoidei</taxon>
        <taxon>Channidae</taxon>
        <taxon>Channa</taxon>
    </lineage>
</organism>
<keyword evidence="8" id="KW-0675">Receptor</keyword>
<evidence type="ECO:0000256" key="5">
    <source>
        <dbReference type="ARBA" id="ARBA00022737"/>
    </source>
</evidence>
<dbReference type="CDD" id="cd00063">
    <property type="entry name" value="FN3"/>
    <property type="match status" value="2"/>
</dbReference>
<evidence type="ECO:0000256" key="3">
    <source>
        <dbReference type="ARBA" id="ARBA00022692"/>
    </source>
</evidence>
<accession>A0AA88SLE7</accession>
<dbReference type="SUPFAM" id="SSF49265">
    <property type="entry name" value="Fibronectin type III"/>
    <property type="match status" value="3"/>
</dbReference>
<keyword evidence="7 10" id="KW-0472">Membrane</keyword>
<keyword evidence="9" id="KW-0325">Glycoprotein</keyword>
<feature type="domain" description="Fibronectin type-III" evidence="12">
    <location>
        <begin position="427"/>
        <end position="528"/>
    </location>
</feature>
<dbReference type="PANTHER" id="PTHR48423">
    <property type="entry name" value="INTERLEUKIN-27 RECEPTOR SUBUNIT ALPHA"/>
    <property type="match status" value="1"/>
</dbReference>
<comment type="caution">
    <text evidence="13">The sequence shown here is derived from an EMBL/GenBank/DDBJ whole genome shotgun (WGS) entry which is preliminary data.</text>
</comment>
<dbReference type="InterPro" id="IPR052672">
    <property type="entry name" value="Type1_Cytokine_Rcpt_Type2"/>
</dbReference>
<dbReference type="EMBL" id="JAUPFM010000012">
    <property type="protein sequence ID" value="KAK2835768.1"/>
    <property type="molecule type" value="Genomic_DNA"/>
</dbReference>